<protein>
    <submittedName>
        <fullName evidence="1">Transcriptional regulator with XRE-family HTH domain</fullName>
    </submittedName>
</protein>
<reference evidence="1 2" key="1">
    <citation type="submission" date="2021-03" db="EMBL/GenBank/DDBJ databases">
        <title>Sequencing the genomes of 1000 actinobacteria strains.</title>
        <authorList>
            <person name="Klenk H.-P."/>
        </authorList>
    </citation>
    <scope>NUCLEOTIDE SEQUENCE [LARGE SCALE GENOMIC DNA]</scope>
    <source>
        <strain evidence="1 2">DSM 44580</strain>
    </source>
</reference>
<evidence type="ECO:0000313" key="2">
    <source>
        <dbReference type="Proteomes" id="UP001519363"/>
    </source>
</evidence>
<dbReference type="EMBL" id="JAGIOO010000001">
    <property type="protein sequence ID" value="MBP2475933.1"/>
    <property type="molecule type" value="Genomic_DNA"/>
</dbReference>
<dbReference type="Proteomes" id="UP001519363">
    <property type="component" value="Unassembled WGS sequence"/>
</dbReference>
<comment type="caution">
    <text evidence="1">The sequence shown here is derived from an EMBL/GenBank/DDBJ whole genome shotgun (WGS) entry which is preliminary data.</text>
</comment>
<accession>A0ABS5AH73</accession>
<organism evidence="1 2">
    <name type="scientific">Crossiella equi</name>
    <dbReference type="NCBI Taxonomy" id="130796"/>
    <lineage>
        <taxon>Bacteria</taxon>
        <taxon>Bacillati</taxon>
        <taxon>Actinomycetota</taxon>
        <taxon>Actinomycetes</taxon>
        <taxon>Pseudonocardiales</taxon>
        <taxon>Pseudonocardiaceae</taxon>
        <taxon>Crossiella</taxon>
    </lineage>
</organism>
<dbReference type="RefSeq" id="WP_086789720.1">
    <property type="nucleotide sequence ID" value="NZ_JAGIOO010000001.1"/>
</dbReference>
<dbReference type="Gene3D" id="1.10.260.40">
    <property type="entry name" value="lambda repressor-like DNA-binding domains"/>
    <property type="match status" value="1"/>
</dbReference>
<keyword evidence="2" id="KW-1185">Reference proteome</keyword>
<dbReference type="InterPro" id="IPR010982">
    <property type="entry name" value="Lambda_DNA-bd_dom_sf"/>
</dbReference>
<sequence>MEAAHEPFAAALREAIARRGLGLHRLREHLRQRGRSVSVATLSYWQSGRSRPERQDSLVTLRHLEEVLAVPPGTLVDLLGPRRPRGGLRRVADTPGIGAFWPVPEAVEDAVRALDTRWDERLTRLSQQDVVRVGAHREELSFTSRQVLRAEADGPDRWVLILHLDEHDHALPEVRALRHCRVGRQVEDEATGLLVAELLFPRPLRRGETIITEHELRNRAPFPLATNYERKFRLPVREYVLEVRFDPAAPPARCHRYGRTEDGLERAEAVALDEEHSVHGVAVDFGPGCYGFRWTW</sequence>
<name>A0ABS5AH73_9PSEU</name>
<gene>
    <name evidence="1" type="ORF">JOF53_004805</name>
</gene>
<proteinExistence type="predicted"/>
<evidence type="ECO:0000313" key="1">
    <source>
        <dbReference type="EMBL" id="MBP2475933.1"/>
    </source>
</evidence>